<organism evidence="1 2">
    <name type="scientific">Sphingomonas parva</name>
    <dbReference type="NCBI Taxonomy" id="2555898"/>
    <lineage>
        <taxon>Bacteria</taxon>
        <taxon>Pseudomonadati</taxon>
        <taxon>Pseudomonadota</taxon>
        <taxon>Alphaproteobacteria</taxon>
        <taxon>Sphingomonadales</taxon>
        <taxon>Sphingomonadaceae</taxon>
        <taxon>Sphingomonas</taxon>
    </lineage>
</organism>
<comment type="caution">
    <text evidence="1">The sequence shown here is derived from an EMBL/GenBank/DDBJ whole genome shotgun (WGS) entry which is preliminary data.</text>
</comment>
<evidence type="ECO:0000313" key="1">
    <source>
        <dbReference type="EMBL" id="TFI56299.1"/>
    </source>
</evidence>
<evidence type="ECO:0000313" key="2">
    <source>
        <dbReference type="Proteomes" id="UP000298213"/>
    </source>
</evidence>
<protein>
    <submittedName>
        <fullName evidence="1">Uncharacterized protein</fullName>
    </submittedName>
</protein>
<accession>A0A4Y8ZNC3</accession>
<sequence>MDKLNCQGTREELQHWLENARCLMRDGDQVASVLSREDNPEKIDAIMAAYRARHPGFSSETYHEAMARGTFWAIW</sequence>
<reference evidence="1 2" key="1">
    <citation type="submission" date="2019-03" db="EMBL/GenBank/DDBJ databases">
        <title>Genome sequence of Sphingomonas sp. 17J27-24.</title>
        <authorList>
            <person name="Kim M."/>
            <person name="Maeng S."/>
            <person name="Sathiyaraj S."/>
        </authorList>
    </citation>
    <scope>NUCLEOTIDE SEQUENCE [LARGE SCALE GENOMIC DNA]</scope>
    <source>
        <strain evidence="1 2">17J27-24</strain>
    </source>
</reference>
<dbReference type="EMBL" id="SPDV01000107">
    <property type="protein sequence ID" value="TFI56299.1"/>
    <property type="molecule type" value="Genomic_DNA"/>
</dbReference>
<dbReference type="RefSeq" id="WP_135090710.1">
    <property type="nucleotide sequence ID" value="NZ_SPDV01000107.1"/>
</dbReference>
<gene>
    <name evidence="1" type="ORF">E2493_20900</name>
</gene>
<dbReference type="Proteomes" id="UP000298213">
    <property type="component" value="Unassembled WGS sequence"/>
</dbReference>
<keyword evidence="2" id="KW-1185">Reference proteome</keyword>
<dbReference type="AlphaFoldDB" id="A0A4Y8ZNC3"/>
<name>A0A4Y8ZNC3_9SPHN</name>
<proteinExistence type="predicted"/>